<dbReference type="Proteomes" id="UP000199159">
    <property type="component" value="Unassembled WGS sequence"/>
</dbReference>
<dbReference type="InterPro" id="IPR039076">
    <property type="entry name" value="DivIC"/>
</dbReference>
<dbReference type="PANTHER" id="PTHR40027:SF1">
    <property type="entry name" value="CELL DIVISION PROTEIN DIVIC"/>
    <property type="match status" value="1"/>
</dbReference>
<keyword evidence="3" id="KW-0131">Cell cycle</keyword>
<keyword evidence="2" id="KW-0812">Transmembrane</keyword>
<dbReference type="GO" id="GO:0051301">
    <property type="term" value="P:cell division"/>
    <property type="evidence" value="ECO:0007669"/>
    <property type="project" value="UniProtKB-KW"/>
</dbReference>
<dbReference type="PANTHER" id="PTHR40027">
    <property type="entry name" value="CELL DIVISION PROTEIN DIVIC"/>
    <property type="match status" value="1"/>
</dbReference>
<keyword evidence="1" id="KW-0175">Coiled coil</keyword>
<evidence type="ECO:0000313" key="4">
    <source>
        <dbReference type="Proteomes" id="UP000199159"/>
    </source>
</evidence>
<dbReference type="InterPro" id="IPR007060">
    <property type="entry name" value="FtsL/DivIC"/>
</dbReference>
<dbReference type="RefSeq" id="WP_090859528.1">
    <property type="nucleotide sequence ID" value="NZ_FNJU01000020.1"/>
</dbReference>
<dbReference type="EMBL" id="FNJU01000020">
    <property type="protein sequence ID" value="SDP95985.1"/>
    <property type="molecule type" value="Genomic_DNA"/>
</dbReference>
<feature type="transmembrane region" description="Helical" evidence="2">
    <location>
        <begin position="38"/>
        <end position="57"/>
    </location>
</feature>
<evidence type="ECO:0000256" key="2">
    <source>
        <dbReference type="SAM" id="Phobius"/>
    </source>
</evidence>
<dbReference type="Pfam" id="PF04977">
    <property type="entry name" value="DivIC"/>
    <property type="match status" value="1"/>
</dbReference>
<gene>
    <name evidence="3" type="ORF">SAMN05216565_12024</name>
</gene>
<keyword evidence="2" id="KW-0472">Membrane</keyword>
<dbReference type="STRING" id="930152.SAMN05216565_12024"/>
<sequence>MSASQKGNLAQLQSNYINAHNKQEEAIARKRRGLFRRLIAFTVLGLLITYGFVSTLISQNSKIEENRLVKLELEKEVASLKEQQVMLEEEIIKLDDDEYIAKIARKDYFLSKEGEIIFKIADDSTSN</sequence>
<name>A0A1H0WZW8_9BACI</name>
<keyword evidence="3" id="KW-0132">Cell division</keyword>
<accession>A0A1H0WZW8</accession>
<keyword evidence="4" id="KW-1185">Reference proteome</keyword>
<protein>
    <submittedName>
        <fullName evidence="3">Cell division protein DivIC</fullName>
    </submittedName>
</protein>
<dbReference type="AlphaFoldDB" id="A0A1H0WZW8"/>
<feature type="coiled-coil region" evidence="1">
    <location>
        <begin position="63"/>
        <end position="97"/>
    </location>
</feature>
<dbReference type="OrthoDB" id="2991180at2"/>
<evidence type="ECO:0000256" key="1">
    <source>
        <dbReference type="SAM" id="Coils"/>
    </source>
</evidence>
<evidence type="ECO:0000313" key="3">
    <source>
        <dbReference type="EMBL" id="SDP95985.1"/>
    </source>
</evidence>
<organism evidence="3 4">
    <name type="scientific">Litchfieldia salsa</name>
    <dbReference type="NCBI Taxonomy" id="930152"/>
    <lineage>
        <taxon>Bacteria</taxon>
        <taxon>Bacillati</taxon>
        <taxon>Bacillota</taxon>
        <taxon>Bacilli</taxon>
        <taxon>Bacillales</taxon>
        <taxon>Bacillaceae</taxon>
        <taxon>Litchfieldia</taxon>
    </lineage>
</organism>
<keyword evidence="2" id="KW-1133">Transmembrane helix</keyword>
<proteinExistence type="predicted"/>
<reference evidence="4" key="1">
    <citation type="submission" date="2016-10" db="EMBL/GenBank/DDBJ databases">
        <authorList>
            <person name="Varghese N."/>
            <person name="Submissions S."/>
        </authorList>
    </citation>
    <scope>NUCLEOTIDE SEQUENCE [LARGE SCALE GENOMIC DNA]</scope>
    <source>
        <strain evidence="4">IBRC-M10078</strain>
    </source>
</reference>